<name>A0A023WZH2_STUST</name>
<dbReference type="InterPro" id="IPR000525">
    <property type="entry name" value="Initiator_Rep_WH1"/>
</dbReference>
<organism evidence="3 4">
    <name type="scientific">Stutzerimonas stutzeri</name>
    <name type="common">Pseudomonas stutzeri</name>
    <dbReference type="NCBI Taxonomy" id="316"/>
    <lineage>
        <taxon>Bacteria</taxon>
        <taxon>Pseudomonadati</taxon>
        <taxon>Pseudomonadota</taxon>
        <taxon>Gammaproteobacteria</taxon>
        <taxon>Pseudomonadales</taxon>
        <taxon>Pseudomonadaceae</taxon>
        <taxon>Stutzerimonas</taxon>
    </lineage>
</organism>
<evidence type="ECO:0000313" key="4">
    <source>
        <dbReference type="Proteomes" id="UP000025238"/>
    </source>
</evidence>
<dbReference type="GO" id="GO:0003887">
    <property type="term" value="F:DNA-directed DNA polymerase activity"/>
    <property type="evidence" value="ECO:0007669"/>
    <property type="project" value="InterPro"/>
</dbReference>
<dbReference type="InterPro" id="IPR036388">
    <property type="entry name" value="WH-like_DNA-bd_sf"/>
</dbReference>
<evidence type="ECO:0000313" key="3">
    <source>
        <dbReference type="EMBL" id="AHY45155.1"/>
    </source>
</evidence>
<comment type="similarity">
    <text evidence="1">Belongs to the initiator RepB protein family.</text>
</comment>
<geneLocation type="plasmid" evidence="3 4">
    <name>pLIB119</name>
</geneLocation>
<dbReference type="EMBL" id="CP007510">
    <property type="protein sequence ID" value="AHY45155.1"/>
    <property type="molecule type" value="Genomic_DNA"/>
</dbReference>
<dbReference type="AlphaFoldDB" id="A0A023WZH2"/>
<dbReference type="InterPro" id="IPR036390">
    <property type="entry name" value="WH_DNA-bd_sf"/>
</dbReference>
<proteinExistence type="inferred from homology"/>
<dbReference type="Pfam" id="PF21205">
    <property type="entry name" value="Rep3_C"/>
    <property type="match status" value="1"/>
</dbReference>
<sequence length="276" mass="31751">MGDIITTDNVATELDSDTSNETMISPHVVSKHNDLVGASYRLSVAEQRLILLAIAKIDSRKPMPNGIVVTAHDFMSRYTVNKSDAYTQLQDAAKQLFNAKITSITGTGKGRAIHEVRWVERCTYVKGEGRVELLFSTTVKPYLSRLIGHYTSYDLWRVSGIESTYSFRLFEMLMQYKSKGWLYITVEELRRRLQLGDAYERFSNLRSRVIDASVKELRNKCSMELDYELIKEHRTVKAIKFNFRLLDQMTLQFQNGNFPPEDLEQDMNDIIAEPEG</sequence>
<feature type="domain" description="Initiator Rep protein WH1" evidence="2">
    <location>
        <begin position="29"/>
        <end position="174"/>
    </location>
</feature>
<dbReference type="GO" id="GO:0006270">
    <property type="term" value="P:DNA replication initiation"/>
    <property type="evidence" value="ECO:0007669"/>
    <property type="project" value="InterPro"/>
</dbReference>
<accession>A0A023WZH2</accession>
<dbReference type="Proteomes" id="UP000025238">
    <property type="component" value="Plasmid pLIB119"/>
</dbReference>
<gene>
    <name evidence="3" type="ORF">UIB01_22260</name>
</gene>
<reference evidence="3 4" key="1">
    <citation type="submission" date="2014-03" db="EMBL/GenBank/DDBJ databases">
        <title>Complete genome sequence of Pseudomonas stutzeri 19SMN4.</title>
        <authorList>
            <person name="Brunet-Galmes I."/>
            <person name="Nogales B."/>
            <person name="Busquets A."/>
            <person name="Pena A."/>
            <person name="Gomila M."/>
            <person name="Garcia-Valdes E."/>
            <person name="Lalucat J."/>
            <person name="Bennasar A."/>
            <person name="Bosch R."/>
        </authorList>
    </citation>
    <scope>NUCLEOTIDE SEQUENCE [LARGE SCALE GENOMIC DNA]</scope>
    <source>
        <strain evidence="3 4">19SMN4</strain>
        <plasmid evidence="4">Plasmid pLIB119</plasmid>
    </source>
</reference>
<evidence type="ECO:0000256" key="1">
    <source>
        <dbReference type="ARBA" id="ARBA00038283"/>
    </source>
</evidence>
<protein>
    <submittedName>
        <fullName evidence="3">Replication initiator protein</fullName>
    </submittedName>
</protein>
<dbReference type="Pfam" id="PF01051">
    <property type="entry name" value="Rep3_N"/>
    <property type="match status" value="1"/>
</dbReference>
<dbReference type="Gene3D" id="1.10.10.10">
    <property type="entry name" value="Winged helix-like DNA-binding domain superfamily/Winged helix DNA-binding domain"/>
    <property type="match status" value="2"/>
</dbReference>
<dbReference type="SUPFAM" id="SSF46785">
    <property type="entry name" value="Winged helix' DNA-binding domain"/>
    <property type="match status" value="2"/>
</dbReference>
<keyword evidence="3" id="KW-0614">Plasmid</keyword>
<evidence type="ECO:0000259" key="2">
    <source>
        <dbReference type="Pfam" id="PF01051"/>
    </source>
</evidence>
<dbReference type="PATRIC" id="fig|316.97.peg.4456"/>
<dbReference type="KEGG" id="pstu:UIB01_22260"/>